<dbReference type="PANTHER" id="PTHR43811:SF57">
    <property type="entry name" value="FKBP-TYPE PEPTIDYL-PROLYL CIS-TRANS ISOMERASE FKPA-RELATED"/>
    <property type="match status" value="1"/>
</dbReference>
<sequence>MNKFILLAIVIGIVVFFLMRQSSNKAAAEVNVKLGQEFLAKNKSEEGVIETASGLQYKVLTQGTGTEHPNAFSKVKVHYHGTLLDGTIFDSSVDRGEAISFGLNQVIKGWTEGVQLMVVGEKTRFYIPSNLAYGDRPAGKIDAGATLIFDVELLEIN</sequence>
<evidence type="ECO:0000313" key="8">
    <source>
        <dbReference type="EMBL" id="TYK64623.1"/>
    </source>
</evidence>
<dbReference type="RefSeq" id="WP_101344214.1">
    <property type="nucleotide sequence ID" value="NZ_PJAI02000021.1"/>
</dbReference>
<comment type="catalytic activity">
    <reaction evidence="1 5 6">
        <text>[protein]-peptidylproline (omega=180) = [protein]-peptidylproline (omega=0)</text>
        <dbReference type="Rhea" id="RHEA:16237"/>
        <dbReference type="Rhea" id="RHEA-COMP:10747"/>
        <dbReference type="Rhea" id="RHEA-COMP:10748"/>
        <dbReference type="ChEBI" id="CHEBI:83833"/>
        <dbReference type="ChEBI" id="CHEBI:83834"/>
        <dbReference type="EC" id="5.2.1.8"/>
    </reaction>
</comment>
<dbReference type="EC" id="5.2.1.8" evidence="6"/>
<evidence type="ECO:0000256" key="5">
    <source>
        <dbReference type="PROSITE-ProRule" id="PRU00277"/>
    </source>
</evidence>
<dbReference type="InterPro" id="IPR001179">
    <property type="entry name" value="PPIase_FKBP_dom"/>
</dbReference>
<dbReference type="Pfam" id="PF00254">
    <property type="entry name" value="FKBP_C"/>
    <property type="match status" value="1"/>
</dbReference>
<dbReference type="EMBL" id="PJAI02000021">
    <property type="protein sequence ID" value="TYK64623.1"/>
    <property type="molecule type" value="Genomic_DNA"/>
</dbReference>
<protein>
    <recommendedName>
        <fullName evidence="6">Peptidyl-prolyl cis-trans isomerase</fullName>
        <ecNumber evidence="6">5.2.1.8</ecNumber>
    </recommendedName>
</protein>
<evidence type="ECO:0000256" key="3">
    <source>
        <dbReference type="ARBA" id="ARBA00023110"/>
    </source>
</evidence>
<name>A0ABY3MTV6_9GAMM</name>
<organism evidence="8 9">
    <name type="scientific">Colwellia echini</name>
    <dbReference type="NCBI Taxonomy" id="1982103"/>
    <lineage>
        <taxon>Bacteria</taxon>
        <taxon>Pseudomonadati</taxon>
        <taxon>Pseudomonadota</taxon>
        <taxon>Gammaproteobacteria</taxon>
        <taxon>Alteromonadales</taxon>
        <taxon>Colwelliaceae</taxon>
        <taxon>Colwellia</taxon>
    </lineage>
</organism>
<evidence type="ECO:0000259" key="7">
    <source>
        <dbReference type="PROSITE" id="PS50059"/>
    </source>
</evidence>
<dbReference type="InterPro" id="IPR000774">
    <property type="entry name" value="PPIase_FKBP_N"/>
</dbReference>
<dbReference type="SUPFAM" id="SSF54534">
    <property type="entry name" value="FKBP-like"/>
    <property type="match status" value="1"/>
</dbReference>
<dbReference type="PANTHER" id="PTHR43811">
    <property type="entry name" value="FKBP-TYPE PEPTIDYL-PROLYL CIS-TRANS ISOMERASE FKPA"/>
    <property type="match status" value="1"/>
</dbReference>
<keyword evidence="4 5" id="KW-0413">Isomerase</keyword>
<evidence type="ECO:0000256" key="1">
    <source>
        <dbReference type="ARBA" id="ARBA00000971"/>
    </source>
</evidence>
<gene>
    <name evidence="8" type="ORF">CWS31_014870</name>
</gene>
<keyword evidence="3 5" id="KW-0697">Rotamase</keyword>
<dbReference type="Proteomes" id="UP000815846">
    <property type="component" value="Unassembled WGS sequence"/>
</dbReference>
<accession>A0ABY3MTV6</accession>
<dbReference type="Gene3D" id="3.10.50.40">
    <property type="match status" value="1"/>
</dbReference>
<proteinExistence type="inferred from homology"/>
<evidence type="ECO:0000256" key="6">
    <source>
        <dbReference type="RuleBase" id="RU003915"/>
    </source>
</evidence>
<comment type="caution">
    <text evidence="8">The sequence shown here is derived from an EMBL/GenBank/DDBJ whole genome shotgun (WGS) entry which is preliminary data.</text>
</comment>
<reference evidence="8 9" key="1">
    <citation type="submission" date="2019-08" db="EMBL/GenBank/DDBJ databases">
        <title>Microbe sample from Colwellia echini.</title>
        <authorList>
            <person name="Christiansen L."/>
            <person name="Pathiraja D."/>
            <person name="Schultz-Johansen M."/>
            <person name="Choi I.-G."/>
            <person name="Stougaard P."/>
        </authorList>
    </citation>
    <scope>NUCLEOTIDE SEQUENCE [LARGE SCALE GENOMIC DNA]</scope>
    <source>
        <strain evidence="8 9">A3</strain>
    </source>
</reference>
<keyword evidence="9" id="KW-1185">Reference proteome</keyword>
<evidence type="ECO:0000256" key="4">
    <source>
        <dbReference type="ARBA" id="ARBA00023235"/>
    </source>
</evidence>
<comment type="similarity">
    <text evidence="2 6">Belongs to the FKBP-type PPIase family.</text>
</comment>
<dbReference type="GO" id="GO:0016853">
    <property type="term" value="F:isomerase activity"/>
    <property type="evidence" value="ECO:0007669"/>
    <property type="project" value="UniProtKB-KW"/>
</dbReference>
<feature type="domain" description="PPIase FKBP-type" evidence="7">
    <location>
        <begin position="72"/>
        <end position="157"/>
    </location>
</feature>
<dbReference type="InterPro" id="IPR046357">
    <property type="entry name" value="PPIase_dom_sf"/>
</dbReference>
<evidence type="ECO:0000256" key="2">
    <source>
        <dbReference type="ARBA" id="ARBA00006577"/>
    </source>
</evidence>
<evidence type="ECO:0000313" key="9">
    <source>
        <dbReference type="Proteomes" id="UP000815846"/>
    </source>
</evidence>
<dbReference type="Pfam" id="PF01346">
    <property type="entry name" value="FKBP_N"/>
    <property type="match status" value="1"/>
</dbReference>
<dbReference type="PROSITE" id="PS50059">
    <property type="entry name" value="FKBP_PPIASE"/>
    <property type="match status" value="1"/>
</dbReference>